<dbReference type="GO" id="GO:0005576">
    <property type="term" value="C:extracellular region"/>
    <property type="evidence" value="ECO:0007669"/>
    <property type="project" value="UniProtKB-SubCell"/>
</dbReference>
<keyword evidence="8" id="KW-0720">Serine protease</keyword>
<reference evidence="10" key="1">
    <citation type="submission" date="2021-01" db="EMBL/GenBank/DDBJ databases">
        <authorList>
            <person name="Corre E."/>
            <person name="Pelletier E."/>
            <person name="Niang G."/>
            <person name="Scheremetjew M."/>
            <person name="Finn R."/>
            <person name="Kale V."/>
            <person name="Holt S."/>
            <person name="Cochrane G."/>
            <person name="Meng A."/>
            <person name="Brown T."/>
            <person name="Cohen L."/>
        </authorList>
    </citation>
    <scope>NUCLEOTIDE SEQUENCE</scope>
    <source>
        <strain evidence="10">GSO104</strain>
    </source>
</reference>
<accession>A0A6V2HVL3</accession>
<comment type="subcellular location">
    <subcellularLocation>
        <location evidence="1">Secreted</location>
    </subcellularLocation>
</comment>
<dbReference type="Pfam" id="PF00089">
    <property type="entry name" value="Trypsin"/>
    <property type="match status" value="1"/>
</dbReference>
<evidence type="ECO:0000256" key="7">
    <source>
        <dbReference type="ARBA" id="ARBA00023180"/>
    </source>
</evidence>
<dbReference type="InterPro" id="IPR001254">
    <property type="entry name" value="Trypsin_dom"/>
</dbReference>
<dbReference type="PANTHER" id="PTHR24276">
    <property type="entry name" value="POLYSERASE-RELATED"/>
    <property type="match status" value="1"/>
</dbReference>
<dbReference type="EMBL" id="HBNS01028463">
    <property type="protein sequence ID" value="CAE4621445.1"/>
    <property type="molecule type" value="Transcribed_RNA"/>
</dbReference>
<feature type="domain" description="Peptidase S1" evidence="9">
    <location>
        <begin position="99"/>
        <end position="328"/>
    </location>
</feature>
<keyword evidence="6" id="KW-1015">Disulfide bond</keyword>
<keyword evidence="7" id="KW-0325">Glycoprotein</keyword>
<name>A0A6V2HVL3_9STRA</name>
<evidence type="ECO:0000256" key="2">
    <source>
        <dbReference type="ARBA" id="ARBA00007664"/>
    </source>
</evidence>
<keyword evidence="4" id="KW-0732">Signal</keyword>
<dbReference type="Gene3D" id="2.40.10.10">
    <property type="entry name" value="Trypsin-like serine proteases"/>
    <property type="match status" value="1"/>
</dbReference>
<dbReference type="EMBL" id="HBNS01028464">
    <property type="protein sequence ID" value="CAE4621448.1"/>
    <property type="molecule type" value="Transcribed_RNA"/>
</dbReference>
<dbReference type="CDD" id="cd00190">
    <property type="entry name" value="Tryp_SPc"/>
    <property type="match status" value="1"/>
</dbReference>
<dbReference type="GO" id="GO:0006508">
    <property type="term" value="P:proteolysis"/>
    <property type="evidence" value="ECO:0007669"/>
    <property type="project" value="UniProtKB-KW"/>
</dbReference>
<evidence type="ECO:0000256" key="1">
    <source>
        <dbReference type="ARBA" id="ARBA00004613"/>
    </source>
</evidence>
<keyword evidence="8" id="KW-0645">Protease</keyword>
<dbReference type="InterPro" id="IPR001314">
    <property type="entry name" value="Peptidase_S1A"/>
</dbReference>
<evidence type="ECO:0000256" key="5">
    <source>
        <dbReference type="ARBA" id="ARBA00023026"/>
    </source>
</evidence>
<dbReference type="PROSITE" id="PS50240">
    <property type="entry name" value="TRYPSIN_DOM"/>
    <property type="match status" value="1"/>
</dbReference>
<dbReference type="PROSITE" id="PS00135">
    <property type="entry name" value="TRYPSIN_SER"/>
    <property type="match status" value="1"/>
</dbReference>
<evidence type="ECO:0000313" key="10">
    <source>
        <dbReference type="EMBL" id="CAE4621445.1"/>
    </source>
</evidence>
<protein>
    <recommendedName>
        <fullName evidence="9">Peptidase S1 domain-containing protein</fullName>
    </recommendedName>
</protein>
<dbReference type="SMART" id="SM00020">
    <property type="entry name" value="Tryp_SPc"/>
    <property type="match status" value="1"/>
</dbReference>
<dbReference type="PANTHER" id="PTHR24276:SF98">
    <property type="entry name" value="FI18310P1-RELATED"/>
    <property type="match status" value="1"/>
</dbReference>
<dbReference type="SUPFAM" id="SSF50494">
    <property type="entry name" value="Trypsin-like serine proteases"/>
    <property type="match status" value="1"/>
</dbReference>
<evidence type="ECO:0000256" key="3">
    <source>
        <dbReference type="ARBA" id="ARBA00022525"/>
    </source>
</evidence>
<proteinExistence type="inferred from homology"/>
<dbReference type="InterPro" id="IPR009003">
    <property type="entry name" value="Peptidase_S1_PA"/>
</dbReference>
<dbReference type="GO" id="GO:0004252">
    <property type="term" value="F:serine-type endopeptidase activity"/>
    <property type="evidence" value="ECO:0007669"/>
    <property type="project" value="InterPro"/>
</dbReference>
<dbReference type="InterPro" id="IPR033116">
    <property type="entry name" value="TRYPSIN_SER"/>
</dbReference>
<dbReference type="InterPro" id="IPR018114">
    <property type="entry name" value="TRYPSIN_HIS"/>
</dbReference>
<dbReference type="InterPro" id="IPR043504">
    <property type="entry name" value="Peptidase_S1_PA_chymotrypsin"/>
</dbReference>
<keyword evidence="3" id="KW-0964">Secreted</keyword>
<dbReference type="InterPro" id="IPR050430">
    <property type="entry name" value="Peptidase_S1"/>
</dbReference>
<dbReference type="PRINTS" id="PR00722">
    <property type="entry name" value="CHYMOTRYPSIN"/>
</dbReference>
<gene>
    <name evidence="10" type="ORF">DBRI00130_LOCUS22361</name>
    <name evidence="11" type="ORF">DBRI00130_LOCUS22362</name>
</gene>
<evidence type="ECO:0000256" key="8">
    <source>
        <dbReference type="RuleBase" id="RU363034"/>
    </source>
</evidence>
<sequence>MIVKNKVSLTGKRIIHPVIFFLSFFVGATRCNNVREGTAIKLEKSLKESSQQNISMPTPPHAGVEVSFDVEHRKHNVRSRSKHGARDFSTDDLIAEERITDGELAELDEFPFYALLIGEYNGQYYSKGCGATLIEDEWILTAGHCNVQSGDIAWIGAVNAASQRERAVIENCYVHPDFSWPDPKTKNPPTYDFQLCRLTETSSMPKVRLAEADRILRDRTLTVIGMGAEVDGGRSTFMLSKAEVPFQPKNVCSATYPRDFMPDNMLCAGGGSKDACRGDSGGPLLDYVSTQFIQVGIVSFGYGCGVDGYYGVYADVRTQRAWIDRVICQNSSNRVTPSMCR</sequence>
<evidence type="ECO:0000256" key="4">
    <source>
        <dbReference type="ARBA" id="ARBA00022729"/>
    </source>
</evidence>
<organism evidence="10">
    <name type="scientific">Ditylum brightwellii</name>
    <dbReference type="NCBI Taxonomy" id="49249"/>
    <lineage>
        <taxon>Eukaryota</taxon>
        <taxon>Sar</taxon>
        <taxon>Stramenopiles</taxon>
        <taxon>Ochrophyta</taxon>
        <taxon>Bacillariophyta</taxon>
        <taxon>Mediophyceae</taxon>
        <taxon>Lithodesmiophycidae</taxon>
        <taxon>Lithodesmiales</taxon>
        <taxon>Lithodesmiaceae</taxon>
        <taxon>Ditylum</taxon>
    </lineage>
</organism>
<keyword evidence="5" id="KW-0843">Virulence</keyword>
<dbReference type="PROSITE" id="PS00134">
    <property type="entry name" value="TRYPSIN_HIS"/>
    <property type="match status" value="1"/>
</dbReference>
<evidence type="ECO:0000259" key="9">
    <source>
        <dbReference type="PROSITE" id="PS50240"/>
    </source>
</evidence>
<evidence type="ECO:0000313" key="11">
    <source>
        <dbReference type="EMBL" id="CAE4621448.1"/>
    </source>
</evidence>
<keyword evidence="8" id="KW-0378">Hydrolase</keyword>
<evidence type="ECO:0000256" key="6">
    <source>
        <dbReference type="ARBA" id="ARBA00023157"/>
    </source>
</evidence>
<dbReference type="AlphaFoldDB" id="A0A6V2HVL3"/>
<dbReference type="FunFam" id="2.40.10.10:FF:000054">
    <property type="entry name" value="Complement C1r subcomponent"/>
    <property type="match status" value="1"/>
</dbReference>
<comment type="similarity">
    <text evidence="2">Belongs to the peptidase S1 family.</text>
</comment>